<dbReference type="InterPro" id="IPR050983">
    <property type="entry name" value="GST_Omega/HSP26"/>
</dbReference>
<dbReference type="GO" id="GO:0005737">
    <property type="term" value="C:cytoplasm"/>
    <property type="evidence" value="ECO:0007669"/>
    <property type="project" value="TreeGrafter"/>
</dbReference>
<dbReference type="InterPro" id="IPR004045">
    <property type="entry name" value="Glutathione_S-Trfase_N"/>
</dbReference>
<keyword evidence="2" id="KW-0808">Transferase</keyword>
<dbReference type="Pfam" id="PF13417">
    <property type="entry name" value="GST_N_3"/>
    <property type="match status" value="1"/>
</dbReference>
<protein>
    <submittedName>
        <fullName evidence="2">Glutathione S-transferase family protein</fullName>
    </submittedName>
</protein>
<keyword evidence="3" id="KW-1185">Reference proteome</keyword>
<dbReference type="Gene3D" id="3.40.30.10">
    <property type="entry name" value="Glutaredoxin"/>
    <property type="match status" value="1"/>
</dbReference>
<accession>A0A4Q2RH95</accession>
<dbReference type="EMBL" id="QYBC01000001">
    <property type="protein sequence ID" value="RYB07615.1"/>
    <property type="molecule type" value="Genomic_DNA"/>
</dbReference>
<evidence type="ECO:0000313" key="2">
    <source>
        <dbReference type="EMBL" id="RYB07615.1"/>
    </source>
</evidence>
<reference evidence="2 3" key="1">
    <citation type="submission" date="2018-09" db="EMBL/GenBank/DDBJ databases">
        <authorList>
            <person name="Grouzdev D.S."/>
            <person name="Krutkina M.S."/>
        </authorList>
    </citation>
    <scope>NUCLEOTIDE SEQUENCE [LARGE SCALE GENOMIC DNA]</scope>
    <source>
        <strain evidence="2 3">RmlP001</strain>
    </source>
</reference>
<dbReference type="PROSITE" id="PS50404">
    <property type="entry name" value="GST_NTER"/>
    <property type="match status" value="1"/>
</dbReference>
<reference evidence="2 3" key="2">
    <citation type="submission" date="2019-02" db="EMBL/GenBank/DDBJ databases">
        <title>'Lichenibacterium ramalinii' gen. nov. sp. nov., 'Lichenibacterium minor' gen. nov. sp. nov.</title>
        <authorList>
            <person name="Pankratov T."/>
        </authorList>
    </citation>
    <scope>NUCLEOTIDE SEQUENCE [LARGE SCALE GENOMIC DNA]</scope>
    <source>
        <strain evidence="2 3">RmlP001</strain>
    </source>
</reference>
<dbReference type="PANTHER" id="PTHR43968:SF6">
    <property type="entry name" value="GLUTATHIONE S-TRANSFERASE OMEGA"/>
    <property type="match status" value="1"/>
</dbReference>
<comment type="caution">
    <text evidence="2">The sequence shown here is derived from an EMBL/GenBank/DDBJ whole genome shotgun (WGS) entry which is preliminary data.</text>
</comment>
<dbReference type="SUPFAM" id="SSF47616">
    <property type="entry name" value="GST C-terminal domain-like"/>
    <property type="match status" value="1"/>
</dbReference>
<dbReference type="CDD" id="cd03205">
    <property type="entry name" value="GST_C_6"/>
    <property type="match status" value="1"/>
</dbReference>
<dbReference type="Gene3D" id="1.20.1050.10">
    <property type="match status" value="1"/>
</dbReference>
<dbReference type="RefSeq" id="WP_129217084.1">
    <property type="nucleotide sequence ID" value="NZ_QYBC01000001.1"/>
</dbReference>
<sequence>MILRSSPASPFGRKVKLAAAVLGVTLSVVEADTMSPTDSLRRENPLGKIPTLVMEDGTTLFDSRVIVAYLDAVAGGGRIIPAEIAPRFAALRLEALADGIADAALLQVYEGRWREEPRRDATWTDHQAGKVSRGLAALEAAPPEGPVTVGHIALACALGYLDLRFAGEWRDTHPALVAWLDGFAAAVPAFETTRVKPT</sequence>
<dbReference type="OrthoDB" id="9795329at2"/>
<evidence type="ECO:0000313" key="3">
    <source>
        <dbReference type="Proteomes" id="UP000289411"/>
    </source>
</evidence>
<dbReference type="InterPro" id="IPR036282">
    <property type="entry name" value="Glutathione-S-Trfase_C_sf"/>
</dbReference>
<dbReference type="InterPro" id="IPR036249">
    <property type="entry name" value="Thioredoxin-like_sf"/>
</dbReference>
<dbReference type="GO" id="GO:0016740">
    <property type="term" value="F:transferase activity"/>
    <property type="evidence" value="ECO:0007669"/>
    <property type="project" value="UniProtKB-KW"/>
</dbReference>
<proteinExistence type="predicted"/>
<gene>
    <name evidence="2" type="ORF">D3272_00325</name>
</gene>
<dbReference type="PANTHER" id="PTHR43968">
    <property type="match status" value="1"/>
</dbReference>
<name>A0A4Q2RH95_9HYPH</name>
<dbReference type="AlphaFoldDB" id="A0A4Q2RH95"/>
<dbReference type="SUPFAM" id="SSF52833">
    <property type="entry name" value="Thioredoxin-like"/>
    <property type="match status" value="1"/>
</dbReference>
<dbReference type="Pfam" id="PF13410">
    <property type="entry name" value="GST_C_2"/>
    <property type="match status" value="1"/>
</dbReference>
<organism evidence="2 3">
    <name type="scientific">Lichenibacterium ramalinae</name>
    <dbReference type="NCBI Taxonomy" id="2316527"/>
    <lineage>
        <taxon>Bacteria</taxon>
        <taxon>Pseudomonadati</taxon>
        <taxon>Pseudomonadota</taxon>
        <taxon>Alphaproteobacteria</taxon>
        <taxon>Hyphomicrobiales</taxon>
        <taxon>Lichenihabitantaceae</taxon>
        <taxon>Lichenibacterium</taxon>
    </lineage>
</organism>
<evidence type="ECO:0000259" key="1">
    <source>
        <dbReference type="PROSITE" id="PS50404"/>
    </source>
</evidence>
<feature type="domain" description="GST N-terminal" evidence="1">
    <location>
        <begin position="1"/>
        <end position="78"/>
    </location>
</feature>
<dbReference type="Proteomes" id="UP000289411">
    <property type="component" value="Unassembled WGS sequence"/>
</dbReference>